<dbReference type="OrthoDB" id="495726at2"/>
<keyword evidence="2" id="KW-1185">Reference proteome</keyword>
<dbReference type="STRING" id="251229.Chro_3932"/>
<evidence type="ECO:0000313" key="1">
    <source>
        <dbReference type="EMBL" id="AFY89341.1"/>
    </source>
</evidence>
<evidence type="ECO:0000313" key="2">
    <source>
        <dbReference type="Proteomes" id="UP000010384"/>
    </source>
</evidence>
<dbReference type="RefSeq" id="WP_015155884.1">
    <property type="nucleotide sequence ID" value="NC_019695.1"/>
</dbReference>
<dbReference type="eggNOG" id="COG1100">
    <property type="taxonomic scope" value="Bacteria"/>
</dbReference>
<reference evidence="1 2" key="1">
    <citation type="submission" date="2012-06" db="EMBL/GenBank/DDBJ databases">
        <title>Finished chromosome of genome of Chroococcidiopsis thermalis PCC 7203.</title>
        <authorList>
            <consortium name="US DOE Joint Genome Institute"/>
            <person name="Gugger M."/>
            <person name="Coursin T."/>
            <person name="Rippka R."/>
            <person name="Tandeau De Marsac N."/>
            <person name="Huntemann M."/>
            <person name="Wei C.-L."/>
            <person name="Han J."/>
            <person name="Detter J.C."/>
            <person name="Han C."/>
            <person name="Tapia R."/>
            <person name="Davenport K."/>
            <person name="Daligault H."/>
            <person name="Erkkila T."/>
            <person name="Gu W."/>
            <person name="Munk A.C.C."/>
            <person name="Teshima H."/>
            <person name="Xu Y."/>
            <person name="Chain P."/>
            <person name="Chen A."/>
            <person name="Krypides N."/>
            <person name="Mavromatis K."/>
            <person name="Markowitz V."/>
            <person name="Szeto E."/>
            <person name="Ivanova N."/>
            <person name="Mikhailova N."/>
            <person name="Ovchinnikova G."/>
            <person name="Pagani I."/>
            <person name="Pati A."/>
            <person name="Goodwin L."/>
            <person name="Peters L."/>
            <person name="Pitluck S."/>
            <person name="Woyke T."/>
            <person name="Kerfeld C."/>
        </authorList>
    </citation>
    <scope>NUCLEOTIDE SEQUENCE [LARGE SCALE GENOMIC DNA]</scope>
    <source>
        <strain evidence="1 2">PCC 7203</strain>
    </source>
</reference>
<accession>K9U4K9</accession>
<dbReference type="EMBL" id="CP003597">
    <property type="protein sequence ID" value="AFY89341.1"/>
    <property type="molecule type" value="Genomic_DNA"/>
</dbReference>
<protein>
    <recommendedName>
        <fullName evidence="3">Double-GTPase 2 domain-containing protein</fullName>
    </recommendedName>
</protein>
<dbReference type="KEGG" id="cthe:Chro_3932"/>
<dbReference type="HOGENOM" id="CLU_079296_0_0_3"/>
<dbReference type="Proteomes" id="UP000010384">
    <property type="component" value="Chromosome"/>
</dbReference>
<gene>
    <name evidence="1" type="ORF">Chro_3932</name>
</gene>
<evidence type="ECO:0008006" key="3">
    <source>
        <dbReference type="Google" id="ProtNLM"/>
    </source>
</evidence>
<dbReference type="InParanoid" id="K9U4K9"/>
<proteinExistence type="predicted"/>
<dbReference type="AlphaFoldDB" id="K9U4K9"/>
<dbReference type="PATRIC" id="fig|251229.3.peg.4592"/>
<name>K9U4K9_CHRTP</name>
<organism evidence="1 2">
    <name type="scientific">Chroococcidiopsis thermalis (strain PCC 7203)</name>
    <dbReference type="NCBI Taxonomy" id="251229"/>
    <lineage>
        <taxon>Bacteria</taxon>
        <taxon>Bacillati</taxon>
        <taxon>Cyanobacteriota</taxon>
        <taxon>Cyanophyceae</taxon>
        <taxon>Chroococcidiopsidales</taxon>
        <taxon>Chroococcidiopsidaceae</taxon>
        <taxon>Chroococcidiopsis</taxon>
    </lineage>
</organism>
<sequence>MLDWLTKRKTTQGTSEAIQSNGVLRVIGDRASGKTTYMASLARWPNAEPSSPVQNVTPVNEEGEELIAKAQNILEQGLELEPTDLNASAIDVKDYTLSIALKGQFSWKNPKASAPSQLVTLNISCKDYAGEFFTDLLYQAGDSRLQDYLEDCLQATGIMFLIDGTTHRKDSEYANGLDKFLTALDRTDIGAEKRRVGLVMTKCEQPELWIKRHQPRELAAARFPQVNRRLQSWQQMGAGSVEFFTTSAFGMLGTRYPEPNSKRINRDRNGTTSVLKDPKRWRPFGLVAPIYWLCTGDRHKELDKD</sequence>